<organism evidence="2 3">
    <name type="scientific">Elysia crispata</name>
    <name type="common">lettuce slug</name>
    <dbReference type="NCBI Taxonomy" id="231223"/>
    <lineage>
        <taxon>Eukaryota</taxon>
        <taxon>Metazoa</taxon>
        <taxon>Spiralia</taxon>
        <taxon>Lophotrochozoa</taxon>
        <taxon>Mollusca</taxon>
        <taxon>Gastropoda</taxon>
        <taxon>Heterobranchia</taxon>
        <taxon>Euthyneura</taxon>
        <taxon>Panpulmonata</taxon>
        <taxon>Sacoglossa</taxon>
        <taxon>Placobranchoidea</taxon>
        <taxon>Plakobranchidae</taxon>
        <taxon>Elysia</taxon>
    </lineage>
</organism>
<gene>
    <name evidence="2" type="ORF">RRG08_035621</name>
</gene>
<proteinExistence type="predicted"/>
<accession>A0AAE0Z5P9</accession>
<reference evidence="2" key="1">
    <citation type="journal article" date="2023" name="G3 (Bethesda)">
        <title>A reference genome for the long-term kleptoplast-retaining sea slug Elysia crispata morphotype clarki.</title>
        <authorList>
            <person name="Eastman K.E."/>
            <person name="Pendleton A.L."/>
            <person name="Shaikh M.A."/>
            <person name="Suttiyut T."/>
            <person name="Ogas R."/>
            <person name="Tomko P."/>
            <person name="Gavelis G."/>
            <person name="Widhalm J.R."/>
            <person name="Wisecaver J.H."/>
        </authorList>
    </citation>
    <scope>NUCLEOTIDE SEQUENCE</scope>
    <source>
        <strain evidence="2">ECLA1</strain>
    </source>
</reference>
<dbReference type="PANTHER" id="PTHR46888">
    <property type="entry name" value="ZINC KNUCKLE DOMAINCONTAINING PROTEIN-RELATED"/>
    <property type="match status" value="1"/>
</dbReference>
<dbReference type="Proteomes" id="UP001283361">
    <property type="component" value="Unassembled WGS sequence"/>
</dbReference>
<dbReference type="EMBL" id="JAWDGP010004603">
    <property type="protein sequence ID" value="KAK3763105.1"/>
    <property type="molecule type" value="Genomic_DNA"/>
</dbReference>
<sequence length="149" mass="17933">MSFIQEIKETAELRGDEKRNVIIEQMNKLRKFQDENERREAEAKLQAEKEGREAKLQTEERLKMEEMRTQLEWQRYKHRQVSKMNTTLESGGTRPVQKEAADYDRVKVALQKRYNLTEDGYRQRFRTCSPEEGENPSMFIVRLEAYLKR</sequence>
<name>A0AAE0Z5P9_9GAST</name>
<keyword evidence="3" id="KW-1185">Reference proteome</keyword>
<protein>
    <submittedName>
        <fullName evidence="2">Uncharacterized protein</fullName>
    </submittedName>
</protein>
<feature type="region of interest" description="Disordered" evidence="1">
    <location>
        <begin position="33"/>
        <end position="56"/>
    </location>
</feature>
<comment type="caution">
    <text evidence="2">The sequence shown here is derived from an EMBL/GenBank/DDBJ whole genome shotgun (WGS) entry which is preliminary data.</text>
</comment>
<evidence type="ECO:0000256" key="1">
    <source>
        <dbReference type="SAM" id="MobiDB-lite"/>
    </source>
</evidence>
<evidence type="ECO:0000313" key="2">
    <source>
        <dbReference type="EMBL" id="KAK3763105.1"/>
    </source>
</evidence>
<dbReference type="PANTHER" id="PTHR46888:SF1">
    <property type="entry name" value="RIBONUCLEASE H"/>
    <property type="match status" value="1"/>
</dbReference>
<evidence type="ECO:0000313" key="3">
    <source>
        <dbReference type="Proteomes" id="UP001283361"/>
    </source>
</evidence>
<dbReference type="AlphaFoldDB" id="A0AAE0Z5P9"/>